<name>A0A5N6DQN8_ASPPA</name>
<protein>
    <submittedName>
        <fullName evidence="1">Uncharacterized protein</fullName>
    </submittedName>
</protein>
<organism evidence="1 2">
    <name type="scientific">Aspergillus parasiticus</name>
    <dbReference type="NCBI Taxonomy" id="5067"/>
    <lineage>
        <taxon>Eukaryota</taxon>
        <taxon>Fungi</taxon>
        <taxon>Dikarya</taxon>
        <taxon>Ascomycota</taxon>
        <taxon>Pezizomycotina</taxon>
        <taxon>Eurotiomycetes</taxon>
        <taxon>Eurotiomycetidae</taxon>
        <taxon>Eurotiales</taxon>
        <taxon>Aspergillaceae</taxon>
        <taxon>Aspergillus</taxon>
        <taxon>Aspergillus subgen. Circumdati</taxon>
    </lineage>
</organism>
<accession>A0A5N6DQN8</accession>
<dbReference type="Proteomes" id="UP000326532">
    <property type="component" value="Unassembled WGS sequence"/>
</dbReference>
<gene>
    <name evidence="1" type="ORF">BDV34DRAFT_74612</name>
</gene>
<keyword evidence="2" id="KW-1185">Reference proteome</keyword>
<dbReference type="VEuPathDB" id="FungiDB:BDV34DRAFT_74612"/>
<evidence type="ECO:0000313" key="2">
    <source>
        <dbReference type="Proteomes" id="UP000326532"/>
    </source>
</evidence>
<proteinExistence type="predicted"/>
<reference evidence="1 2" key="1">
    <citation type="submission" date="2019-04" db="EMBL/GenBank/DDBJ databases">
        <title>Fungal friends and foes A comparative genomics study of 23 Aspergillus species from section Flavi.</title>
        <authorList>
            <consortium name="DOE Joint Genome Institute"/>
            <person name="Kjaerbolling I."/>
            <person name="Vesth T.C."/>
            <person name="Frisvad J.C."/>
            <person name="Nybo J.L."/>
            <person name="Theobald S."/>
            <person name="Kildgaard S."/>
            <person name="Petersen T.I."/>
            <person name="Kuo A."/>
            <person name="Sato A."/>
            <person name="Lyhne E.K."/>
            <person name="Kogle M.E."/>
            <person name="Wiebenga A."/>
            <person name="Kun R.S."/>
            <person name="Lubbers R.J."/>
            <person name="Makela M.R."/>
            <person name="Barry K."/>
            <person name="Chovatia M."/>
            <person name="Clum A."/>
            <person name="Daum C."/>
            <person name="Haridas S."/>
            <person name="He G."/>
            <person name="LaButti K."/>
            <person name="Lipzen A."/>
            <person name="Mondo S."/>
            <person name="Pangilinan J."/>
            <person name="Riley R."/>
            <person name="Salamov A."/>
            <person name="Simmons B.A."/>
            <person name="Magnuson J.K."/>
            <person name="Henrissat B."/>
            <person name="Mortensen U.H."/>
            <person name="Larsen T.O."/>
            <person name="De vries R.P."/>
            <person name="Grigoriev I.V."/>
            <person name="Machida M."/>
            <person name="Baker S.E."/>
            <person name="Andersen M.R."/>
        </authorList>
    </citation>
    <scope>NUCLEOTIDE SEQUENCE [LARGE SCALE GENOMIC DNA]</scope>
    <source>
        <strain evidence="1 2">CBS 117618</strain>
    </source>
</reference>
<evidence type="ECO:0000313" key="1">
    <source>
        <dbReference type="EMBL" id="KAB8206853.1"/>
    </source>
</evidence>
<dbReference type="EMBL" id="ML734960">
    <property type="protein sequence ID" value="KAB8206853.1"/>
    <property type="molecule type" value="Genomic_DNA"/>
</dbReference>
<sequence>MQKNKPGNKTKGSSVPIQDPLVIVLHTHLQTHVSLVRLGQFVGESVQVTTVRRLQSDTLRFSLVTIPSSLSAAYRHSLVWNSPRKPHGGCPSYLTRK</sequence>
<dbReference type="AlphaFoldDB" id="A0A5N6DQN8"/>